<reference evidence="1 2" key="1">
    <citation type="submission" date="2019-03" db="EMBL/GenBank/DDBJ databases">
        <title>First draft genome of Liparis tanakae, snailfish: a comprehensive survey of snailfish specific genes.</title>
        <authorList>
            <person name="Kim W."/>
            <person name="Song I."/>
            <person name="Jeong J.-H."/>
            <person name="Kim D."/>
            <person name="Kim S."/>
            <person name="Ryu S."/>
            <person name="Song J.Y."/>
            <person name="Lee S.K."/>
        </authorList>
    </citation>
    <scope>NUCLEOTIDE SEQUENCE [LARGE SCALE GENOMIC DNA]</scope>
    <source>
        <tissue evidence="1">Muscle</tissue>
    </source>
</reference>
<name>A0A4Z2FQY7_9TELE</name>
<sequence length="97" mass="10660">MLEWKSPQPNIFLNFPVLTIGRRLARGRESCKSVVFLSQSHRHHAACCLAKGPGGLLDPGAASCSKEERLARQAARVRLYCSVQTLVVFGLNGHCLE</sequence>
<proteinExistence type="predicted"/>
<dbReference type="EMBL" id="SRLO01000968">
    <property type="protein sequence ID" value="TNN43401.1"/>
    <property type="molecule type" value="Genomic_DNA"/>
</dbReference>
<gene>
    <name evidence="1" type="ORF">EYF80_046415</name>
</gene>
<evidence type="ECO:0000313" key="2">
    <source>
        <dbReference type="Proteomes" id="UP000314294"/>
    </source>
</evidence>
<evidence type="ECO:0000313" key="1">
    <source>
        <dbReference type="EMBL" id="TNN43401.1"/>
    </source>
</evidence>
<organism evidence="1 2">
    <name type="scientific">Liparis tanakae</name>
    <name type="common">Tanaka's snailfish</name>
    <dbReference type="NCBI Taxonomy" id="230148"/>
    <lineage>
        <taxon>Eukaryota</taxon>
        <taxon>Metazoa</taxon>
        <taxon>Chordata</taxon>
        <taxon>Craniata</taxon>
        <taxon>Vertebrata</taxon>
        <taxon>Euteleostomi</taxon>
        <taxon>Actinopterygii</taxon>
        <taxon>Neopterygii</taxon>
        <taxon>Teleostei</taxon>
        <taxon>Neoteleostei</taxon>
        <taxon>Acanthomorphata</taxon>
        <taxon>Eupercaria</taxon>
        <taxon>Perciformes</taxon>
        <taxon>Cottioidei</taxon>
        <taxon>Cottales</taxon>
        <taxon>Liparidae</taxon>
        <taxon>Liparis</taxon>
    </lineage>
</organism>
<protein>
    <submittedName>
        <fullName evidence="1">Uncharacterized protein</fullName>
    </submittedName>
</protein>
<accession>A0A4Z2FQY7</accession>
<keyword evidence="2" id="KW-1185">Reference proteome</keyword>
<dbReference type="AlphaFoldDB" id="A0A4Z2FQY7"/>
<comment type="caution">
    <text evidence="1">The sequence shown here is derived from an EMBL/GenBank/DDBJ whole genome shotgun (WGS) entry which is preliminary data.</text>
</comment>
<dbReference type="Proteomes" id="UP000314294">
    <property type="component" value="Unassembled WGS sequence"/>
</dbReference>